<proteinExistence type="predicted"/>
<gene>
    <name evidence="1" type="ORF">SAMN04487974_1202</name>
</gene>
<sequence>MSEQLDKIYSLAEAAERLRLNKNALARLGRRTGNCSVTGRTVLFSEADLLAIWQEMRAPRSSRALRTIHEGIKTREVSSFLFSRPLVPLDRRTVVILRWLATQKRPKTFADIDRCGPRTIEDLLGKGFVVDRGKDPAGHKLVVISPAGRDALKKVDRWKRERQSKGRSSDF</sequence>
<reference evidence="1 2" key="1">
    <citation type="submission" date="2016-10" db="EMBL/GenBank/DDBJ databases">
        <authorList>
            <person name="de Groot N.N."/>
        </authorList>
    </citation>
    <scope>NUCLEOTIDE SEQUENCE [LARGE SCALE GENOMIC DNA]</scope>
    <source>
        <strain evidence="1 2">CGMCC 1.10267</strain>
    </source>
</reference>
<dbReference type="AlphaFoldDB" id="A0A1G7ZGS6"/>
<dbReference type="OrthoDB" id="8446660at2"/>
<protein>
    <submittedName>
        <fullName evidence="1">Uncharacterized protein</fullName>
    </submittedName>
</protein>
<accession>A0A1G7ZGS6</accession>
<evidence type="ECO:0000313" key="1">
    <source>
        <dbReference type="EMBL" id="SDH07787.1"/>
    </source>
</evidence>
<dbReference type="Proteomes" id="UP000199495">
    <property type="component" value="Unassembled WGS sequence"/>
</dbReference>
<dbReference type="EMBL" id="FNCS01000020">
    <property type="protein sequence ID" value="SDH07787.1"/>
    <property type="molecule type" value="Genomic_DNA"/>
</dbReference>
<keyword evidence="2" id="KW-1185">Reference proteome</keyword>
<name>A0A1G7ZGS6_9HYPH</name>
<dbReference type="RefSeq" id="WP_090598876.1">
    <property type="nucleotide sequence ID" value="NZ_FNCS01000020.1"/>
</dbReference>
<organism evidence="1 2">
    <name type="scientific">Pelagibacterium luteolum</name>
    <dbReference type="NCBI Taxonomy" id="440168"/>
    <lineage>
        <taxon>Bacteria</taxon>
        <taxon>Pseudomonadati</taxon>
        <taxon>Pseudomonadota</taxon>
        <taxon>Alphaproteobacteria</taxon>
        <taxon>Hyphomicrobiales</taxon>
        <taxon>Devosiaceae</taxon>
        <taxon>Pelagibacterium</taxon>
    </lineage>
</organism>
<evidence type="ECO:0000313" key="2">
    <source>
        <dbReference type="Proteomes" id="UP000199495"/>
    </source>
</evidence>
<dbReference type="STRING" id="440168.SAMN04487974_1202"/>